<evidence type="ECO:0000259" key="1">
    <source>
        <dbReference type="Pfam" id="PF08484"/>
    </source>
</evidence>
<organism evidence="2 3">
    <name type="scientific">Mesorhizobium opportunistum (strain LMG 24607 / HAMBI 3007 / WSM2075)</name>
    <dbReference type="NCBI Taxonomy" id="536019"/>
    <lineage>
        <taxon>Bacteria</taxon>
        <taxon>Pseudomonadati</taxon>
        <taxon>Pseudomonadota</taxon>
        <taxon>Alphaproteobacteria</taxon>
        <taxon>Hyphomicrobiales</taxon>
        <taxon>Phyllobacteriaceae</taxon>
        <taxon>Mesorhizobium</taxon>
    </lineage>
</organism>
<dbReference type="KEGG" id="mop:Mesop_2963"/>
<dbReference type="EMBL" id="CP002279">
    <property type="protein sequence ID" value="AEH87417.1"/>
    <property type="molecule type" value="Genomic_DNA"/>
</dbReference>
<dbReference type="Pfam" id="PF13489">
    <property type="entry name" value="Methyltransf_23"/>
    <property type="match status" value="1"/>
</dbReference>
<accession>F7Y6U7</accession>
<dbReference type="Pfam" id="PF08484">
    <property type="entry name" value="Methyltransf_14"/>
    <property type="match status" value="1"/>
</dbReference>
<dbReference type="eggNOG" id="COG2227">
    <property type="taxonomic scope" value="Bacteria"/>
</dbReference>
<sequence length="406" mass="45838">MNSFDPHAARNGQALRTTACPCCSAAVGRSIYCVESVPVHSCVLLNTAEEAQAFPRRQIDLAFCEACGFIFNKAFDEGVMVYSTNFEESQHFSSTFNDFAKELAHEIARKCEIAGKRVLEIGCGKGEFLRELCQSGKATGVGIDPGYRADKGRNEDFHNIEFIVDFFGTRYRHLQSDTVLCRHTLEHIKSVAAFVRLIREMVGERTEDWIFFETPDAKRVLAESAFWDIYYEHCSYFSAGAHARLFRQEGFDVIDLELVYDKQYIVQYARPSKDRSMPRLPLERDLEEMHHLAETFPIRVRASQHRWLERIRSAHAAGRRVVLWGGGSKAVSFLTTLKIGEEVSAAVDINPYKQGKFTPGSGHPVIAPTELVDHPPDLVIVMNPIYRNEVVQSLDALGLRPEVVSV</sequence>
<protein>
    <submittedName>
        <fullName evidence="2">C-methyltransferase</fullName>
    </submittedName>
</protein>
<name>F7Y6U7_MESOW</name>
<dbReference type="PANTHER" id="PTHR43861">
    <property type="entry name" value="TRANS-ACONITATE 2-METHYLTRANSFERASE-RELATED"/>
    <property type="match status" value="1"/>
</dbReference>
<evidence type="ECO:0000313" key="3">
    <source>
        <dbReference type="Proteomes" id="UP000001623"/>
    </source>
</evidence>
<evidence type="ECO:0000313" key="2">
    <source>
        <dbReference type="EMBL" id="AEH87417.1"/>
    </source>
</evidence>
<proteinExistence type="predicted"/>
<dbReference type="Gene3D" id="3.40.50.150">
    <property type="entry name" value="Vaccinia Virus protein VP39"/>
    <property type="match status" value="1"/>
</dbReference>
<dbReference type="STRING" id="536019.Mesop_2963"/>
<dbReference type="InterPro" id="IPR013691">
    <property type="entry name" value="MeTrfase_14"/>
</dbReference>
<dbReference type="AlphaFoldDB" id="F7Y6U7"/>
<dbReference type="InterPro" id="IPR029063">
    <property type="entry name" value="SAM-dependent_MTases_sf"/>
</dbReference>
<dbReference type="Proteomes" id="UP000001623">
    <property type="component" value="Chromosome"/>
</dbReference>
<dbReference type="HOGENOM" id="CLU_050039_1_0_5"/>
<dbReference type="Gene3D" id="3.40.50.720">
    <property type="entry name" value="NAD(P)-binding Rossmann-like Domain"/>
    <property type="match status" value="1"/>
</dbReference>
<reference evidence="2 3" key="1">
    <citation type="submission" date="2010-10" db="EMBL/GenBank/DDBJ databases">
        <title>Complete sequence of Mesorhizobium opportunistum WSM2075.</title>
        <authorList>
            <consortium name="US DOE Joint Genome Institute"/>
            <person name="Lucas S."/>
            <person name="Copeland A."/>
            <person name="Lapidus A."/>
            <person name="Cheng J.-F."/>
            <person name="Bruce D."/>
            <person name="Goodwin L."/>
            <person name="Pitluck S."/>
            <person name="Chertkov O."/>
            <person name="Misra M."/>
            <person name="Detter J.C."/>
            <person name="Han C."/>
            <person name="Tapia R."/>
            <person name="Land M."/>
            <person name="Hauser L."/>
            <person name="Kyrpides N."/>
            <person name="Ovchinnikova G."/>
            <person name="Mavrommatis K.M."/>
            <person name="Tiwari R.P."/>
            <person name="Howieson J.G."/>
            <person name="O'Hara G.W."/>
            <person name="Nandasena K.G."/>
            <person name="Woyke T."/>
        </authorList>
    </citation>
    <scope>NUCLEOTIDE SEQUENCE [LARGE SCALE GENOMIC DNA]</scope>
    <source>
        <strain evidence="3">LMG 24607 / HAMBI 3007 / WSM2075</strain>
    </source>
</reference>
<feature type="domain" description="C-methyltransferase" evidence="1">
    <location>
        <begin position="294"/>
        <end position="395"/>
    </location>
</feature>
<dbReference type="CDD" id="cd02440">
    <property type="entry name" value="AdoMet_MTases"/>
    <property type="match status" value="1"/>
</dbReference>
<dbReference type="SUPFAM" id="SSF53335">
    <property type="entry name" value="S-adenosyl-L-methionine-dependent methyltransferases"/>
    <property type="match status" value="1"/>
</dbReference>
<gene>
    <name evidence="2" type="ordered locus">Mesop_2963</name>
</gene>